<evidence type="ECO:0000256" key="1">
    <source>
        <dbReference type="ARBA" id="ARBA00022729"/>
    </source>
</evidence>
<dbReference type="PANTHER" id="PTHR30570:SF1">
    <property type="entry name" value="PHOSPHATE-BINDING PROTEIN PSTS"/>
    <property type="match status" value="1"/>
</dbReference>
<evidence type="ECO:0000256" key="3">
    <source>
        <dbReference type="SAM" id="SignalP"/>
    </source>
</evidence>
<dbReference type="Pfam" id="PF00691">
    <property type="entry name" value="OmpA"/>
    <property type="match status" value="1"/>
</dbReference>
<dbReference type="InterPro" id="IPR006665">
    <property type="entry name" value="OmpA-like"/>
</dbReference>
<dbReference type="SUPFAM" id="SSF103088">
    <property type="entry name" value="OmpA-like"/>
    <property type="match status" value="1"/>
</dbReference>
<name>A0AAW9R1T0_9GAMM</name>
<dbReference type="CDD" id="cd13653">
    <property type="entry name" value="PBP2_phosphate_like_1"/>
    <property type="match status" value="1"/>
</dbReference>
<dbReference type="PANTHER" id="PTHR30570">
    <property type="entry name" value="PERIPLASMIC PHOSPHATE BINDING COMPONENT OF PHOSPHATE ABC TRANSPORTER"/>
    <property type="match status" value="1"/>
</dbReference>
<dbReference type="Pfam" id="PF12849">
    <property type="entry name" value="PBP_like_2"/>
    <property type="match status" value="1"/>
</dbReference>
<comment type="caution">
    <text evidence="5">The sequence shown here is derived from an EMBL/GenBank/DDBJ whole genome shotgun (WGS) entry which is preliminary data.</text>
</comment>
<dbReference type="CDD" id="cd07185">
    <property type="entry name" value="OmpA_C-like"/>
    <property type="match status" value="1"/>
</dbReference>
<dbReference type="InterPro" id="IPR024370">
    <property type="entry name" value="PBP_domain"/>
</dbReference>
<dbReference type="SUPFAM" id="SSF53850">
    <property type="entry name" value="Periplasmic binding protein-like II"/>
    <property type="match status" value="1"/>
</dbReference>
<keyword evidence="6" id="KW-1185">Reference proteome</keyword>
<dbReference type="GO" id="GO:0016020">
    <property type="term" value="C:membrane"/>
    <property type="evidence" value="ECO:0007669"/>
    <property type="project" value="UniProtKB-UniRule"/>
</dbReference>
<gene>
    <name evidence="5" type="ORF">WB794_06815</name>
</gene>
<dbReference type="Gene3D" id="3.30.1330.60">
    <property type="entry name" value="OmpA-like domain"/>
    <property type="match status" value="1"/>
</dbReference>
<organism evidence="5 6">
    <name type="scientific">Denitratimonas tolerans</name>
    <dbReference type="NCBI Taxonomy" id="1338420"/>
    <lineage>
        <taxon>Bacteria</taxon>
        <taxon>Pseudomonadati</taxon>
        <taxon>Pseudomonadota</taxon>
        <taxon>Gammaproteobacteria</taxon>
        <taxon>Lysobacterales</taxon>
        <taxon>Lysobacteraceae</taxon>
        <taxon>Denitratimonas</taxon>
    </lineage>
</organism>
<evidence type="ECO:0000259" key="4">
    <source>
        <dbReference type="PROSITE" id="PS51123"/>
    </source>
</evidence>
<evidence type="ECO:0000256" key="2">
    <source>
        <dbReference type="PROSITE-ProRule" id="PRU00473"/>
    </source>
</evidence>
<sequence length="447" mass="47821">MLSTARHRCVITALIGLATLWLAAVPTPASAVQTLRLHGSNTIGEALAPGWIAAWMTSRGCTGVTREVLLPGQLLFTGTGDCDFAVDLQTHGSSTGLADLFDGKADLAMASRPVNDREHARGLDTGLGDLRHPTQELVVALDGVAVIVHPDNPLRELRVAQVRQLFSGEVRDWSGVGGRAGAVRVFARDDASGTFDTFRTLVLGERRLRGDAVRLESTHELAEAVANDPLAIGFAGFADIGATRALAISDAGVAMSPEGFRIAVEDYALSRRLFLYRAQETTPLAEDFEAFVTSAEGQAVAERHGFVSQDVRAYADSLRRDAPASYRALVGDAQRLSLNFRFAPGRVDTKAARDVQRLAEFMARPENQGRRLVLLGFADPNEVAPILAQMLSNDRVDAIVDRLSASGIAVSRARGMGGAAPLAADSGEAGRQRNRRVEVWIQPPPAS</sequence>
<dbReference type="Proteomes" id="UP001364472">
    <property type="component" value="Unassembled WGS sequence"/>
</dbReference>
<feature type="signal peptide" evidence="3">
    <location>
        <begin position="1"/>
        <end position="31"/>
    </location>
</feature>
<dbReference type="PROSITE" id="PS51123">
    <property type="entry name" value="OMPA_2"/>
    <property type="match status" value="1"/>
</dbReference>
<dbReference type="Gene3D" id="3.40.190.10">
    <property type="entry name" value="Periplasmic binding protein-like II"/>
    <property type="match status" value="2"/>
</dbReference>
<accession>A0AAW9R1T0</accession>
<dbReference type="AlphaFoldDB" id="A0AAW9R1T0"/>
<evidence type="ECO:0000313" key="5">
    <source>
        <dbReference type="EMBL" id="MEJ1249383.1"/>
    </source>
</evidence>
<protein>
    <submittedName>
        <fullName evidence="5">Phosphate ABC transporter substrate-binding/OmpA family protein</fullName>
    </submittedName>
</protein>
<dbReference type="InterPro" id="IPR036737">
    <property type="entry name" value="OmpA-like_sf"/>
</dbReference>
<dbReference type="InterPro" id="IPR050811">
    <property type="entry name" value="Phosphate_ABC_transporter"/>
</dbReference>
<feature type="domain" description="OmpA-like" evidence="4">
    <location>
        <begin position="327"/>
        <end position="445"/>
    </location>
</feature>
<dbReference type="EMBL" id="JBBDHC010000007">
    <property type="protein sequence ID" value="MEJ1249383.1"/>
    <property type="molecule type" value="Genomic_DNA"/>
</dbReference>
<feature type="chain" id="PRO_5043948162" evidence="3">
    <location>
        <begin position="32"/>
        <end position="447"/>
    </location>
</feature>
<proteinExistence type="predicted"/>
<keyword evidence="2" id="KW-0472">Membrane</keyword>
<reference evidence="5 6" key="1">
    <citation type="journal article" date="2016" name="Antonie Van Leeuwenhoek">
        <title>Denitratimonas tolerans gen. nov., sp. nov., a denitrifying bacterium isolated from a bioreactor for tannery wastewater treatment.</title>
        <authorList>
            <person name="Han S.I."/>
            <person name="Kim J.O."/>
            <person name="Lee Y.R."/>
            <person name="Ekpeghere K.I."/>
            <person name="Koh S.C."/>
            <person name="Whang K.S."/>
        </authorList>
    </citation>
    <scope>NUCLEOTIDE SEQUENCE [LARGE SCALE GENOMIC DNA]</scope>
    <source>
        <strain evidence="5 6">KACC 17565</strain>
    </source>
</reference>
<keyword evidence="1 3" id="KW-0732">Signal</keyword>
<evidence type="ECO:0000313" key="6">
    <source>
        <dbReference type="Proteomes" id="UP001364472"/>
    </source>
</evidence>
<dbReference type="RefSeq" id="WP_337335098.1">
    <property type="nucleotide sequence ID" value="NZ_JBBDHC010000007.1"/>
</dbReference>